<dbReference type="EMBL" id="CP021108">
    <property type="protein sequence ID" value="ARP79986.1"/>
    <property type="molecule type" value="Genomic_DNA"/>
</dbReference>
<accession>A0A1W6YFV7</accession>
<reference evidence="2 3" key="1">
    <citation type="submission" date="2017-05" db="EMBL/GenBank/DDBJ databases">
        <title>Complete and WGS of Bordetella genogroups.</title>
        <authorList>
            <person name="Spilker T."/>
            <person name="LiPuma J."/>
        </authorList>
    </citation>
    <scope>NUCLEOTIDE SEQUENCE [LARGE SCALE GENOMIC DNA]</scope>
    <source>
        <strain evidence="2 3">AU19157</strain>
    </source>
</reference>
<dbReference type="GO" id="GO:0003824">
    <property type="term" value="F:catalytic activity"/>
    <property type="evidence" value="ECO:0007669"/>
    <property type="project" value="UniProtKB-ARBA"/>
</dbReference>
<feature type="domain" description="Nudix hydrolase" evidence="1">
    <location>
        <begin position="20"/>
        <end position="148"/>
    </location>
</feature>
<dbReference type="Pfam" id="PF00293">
    <property type="entry name" value="NUDIX"/>
    <property type="match status" value="1"/>
</dbReference>
<dbReference type="KEGG" id="bgv:CAL12_03525"/>
<dbReference type="Gene3D" id="3.90.79.10">
    <property type="entry name" value="Nucleoside Triphosphate Pyrophosphohydrolase"/>
    <property type="match status" value="1"/>
</dbReference>
<dbReference type="AlphaFoldDB" id="A0A1W6YFV7"/>
<dbReference type="InterPro" id="IPR000086">
    <property type="entry name" value="NUDIX_hydrolase_dom"/>
</dbReference>
<gene>
    <name evidence="2" type="ORF">CAL12_03525</name>
</gene>
<proteinExistence type="predicted"/>
<evidence type="ECO:0000259" key="1">
    <source>
        <dbReference type="PROSITE" id="PS51462"/>
    </source>
</evidence>
<sequence length="155" mass="17006">MYILFLWIVAAASTGGQGATVITNVSILIRDGQGRTLLQMRDSKAANGPLAWSFWGGGVEDEDVDHRHTAARELEEELGIIAAPADFTEIGRRTGSDGQEAPLMLLRRPVEWGDFQVLEGAGAGYFELDEIRQLSVTRSVAWYLGNKPEVFDIRG</sequence>
<protein>
    <recommendedName>
        <fullName evidence="1">Nudix hydrolase domain-containing protein</fullName>
    </recommendedName>
</protein>
<organism evidence="2 3">
    <name type="scientific">Bordetella genomosp. 8</name>
    <dbReference type="NCBI Taxonomy" id="1416806"/>
    <lineage>
        <taxon>Bacteria</taxon>
        <taxon>Pseudomonadati</taxon>
        <taxon>Pseudomonadota</taxon>
        <taxon>Betaproteobacteria</taxon>
        <taxon>Burkholderiales</taxon>
        <taxon>Alcaligenaceae</taxon>
        <taxon>Bordetella</taxon>
    </lineage>
</organism>
<dbReference type="PROSITE" id="PS51462">
    <property type="entry name" value="NUDIX"/>
    <property type="match status" value="1"/>
</dbReference>
<dbReference type="Proteomes" id="UP000194151">
    <property type="component" value="Chromosome"/>
</dbReference>
<keyword evidence="3" id="KW-1185">Reference proteome</keyword>
<name>A0A1W6YFV7_9BORD</name>
<evidence type="ECO:0000313" key="3">
    <source>
        <dbReference type="Proteomes" id="UP000194151"/>
    </source>
</evidence>
<dbReference type="STRING" id="1416806.CAL12_03525"/>
<dbReference type="InterPro" id="IPR015797">
    <property type="entry name" value="NUDIX_hydrolase-like_dom_sf"/>
</dbReference>
<evidence type="ECO:0000313" key="2">
    <source>
        <dbReference type="EMBL" id="ARP79986.1"/>
    </source>
</evidence>
<dbReference type="SUPFAM" id="SSF55811">
    <property type="entry name" value="Nudix"/>
    <property type="match status" value="1"/>
</dbReference>